<evidence type="ECO:0000313" key="2">
    <source>
        <dbReference type="EMBL" id="RBP10547.1"/>
    </source>
</evidence>
<proteinExistence type="predicted"/>
<dbReference type="InterPro" id="IPR029058">
    <property type="entry name" value="AB_hydrolase_fold"/>
</dbReference>
<dbReference type="InterPro" id="IPR046879">
    <property type="entry name" value="KANL3/Tex30_Abhydrolase"/>
</dbReference>
<reference evidence="2 3" key="1">
    <citation type="submission" date="2018-06" db="EMBL/GenBank/DDBJ databases">
        <title>Genomic Encyclopedia of Type Strains, Phase IV (KMG-IV): sequencing the most valuable type-strain genomes for metagenomic binning, comparative biology and taxonomic classification.</title>
        <authorList>
            <person name="Goeker M."/>
        </authorList>
    </citation>
    <scope>NUCLEOTIDE SEQUENCE [LARGE SCALE GENOMIC DNA]</scope>
    <source>
        <strain evidence="2 3">DSM 24875</strain>
    </source>
</reference>
<comment type="caution">
    <text evidence="2">The sequence shown here is derived from an EMBL/GenBank/DDBJ whole genome shotgun (WGS) entry which is preliminary data.</text>
</comment>
<dbReference type="InterPro" id="IPR026555">
    <property type="entry name" value="NSL3/Tex30"/>
</dbReference>
<evidence type="ECO:0000259" key="1">
    <source>
        <dbReference type="Pfam" id="PF20408"/>
    </source>
</evidence>
<keyword evidence="3" id="KW-1185">Reference proteome</keyword>
<organism evidence="2 3">
    <name type="scientific">Roseiarcus fermentans</name>
    <dbReference type="NCBI Taxonomy" id="1473586"/>
    <lineage>
        <taxon>Bacteria</taxon>
        <taxon>Pseudomonadati</taxon>
        <taxon>Pseudomonadota</taxon>
        <taxon>Alphaproteobacteria</taxon>
        <taxon>Hyphomicrobiales</taxon>
        <taxon>Roseiarcaceae</taxon>
        <taxon>Roseiarcus</taxon>
    </lineage>
</organism>
<gene>
    <name evidence="2" type="ORF">DFR50_11833</name>
</gene>
<name>A0A366F7F2_9HYPH</name>
<dbReference type="EMBL" id="QNRK01000018">
    <property type="protein sequence ID" value="RBP10547.1"/>
    <property type="molecule type" value="Genomic_DNA"/>
</dbReference>
<dbReference type="Pfam" id="PF20408">
    <property type="entry name" value="Abhydrolase_11"/>
    <property type="match status" value="1"/>
</dbReference>
<dbReference type="PANTHER" id="PTHR13136:SF11">
    <property type="entry name" value="TESTIS-EXPRESSED PROTEIN 30"/>
    <property type="match status" value="1"/>
</dbReference>
<evidence type="ECO:0000313" key="3">
    <source>
        <dbReference type="Proteomes" id="UP000253529"/>
    </source>
</evidence>
<dbReference type="SUPFAM" id="SSF53474">
    <property type="entry name" value="alpha/beta-Hydrolases"/>
    <property type="match status" value="1"/>
</dbReference>
<sequence>MADRAVAFLLAPGAGAPSSHPRMLTFARLIAALGPVVAFDYPYMREGRRRPDPLPKLIAAHRAALAGLRERHAGPIVLVGKSMGGRVGCHVALIEPVEAVICLGYPLCGAGDRSRLRDQVLVELRTPAMFVQGTRDALCPLDCLDGVRKRMVAESRLCVVEGADHSLLVAKAALKARGATQEQADATWLAAVGEFLAGRGLAVGGQSTGAGPEAPSATPGR</sequence>
<dbReference type="PANTHER" id="PTHR13136">
    <property type="entry name" value="TESTIS DEVELOPMENT PROTEIN PRTD"/>
    <property type="match status" value="1"/>
</dbReference>
<dbReference type="Gene3D" id="3.40.50.1820">
    <property type="entry name" value="alpha/beta hydrolase"/>
    <property type="match status" value="1"/>
</dbReference>
<dbReference type="OrthoDB" id="652634at2"/>
<feature type="domain" description="KANL3/Tex30 alpha/beta hydrolase-like" evidence="1">
    <location>
        <begin position="6"/>
        <end position="191"/>
    </location>
</feature>
<accession>A0A366F7F2</accession>
<dbReference type="RefSeq" id="WP_113890378.1">
    <property type="nucleotide sequence ID" value="NZ_QNRK01000018.1"/>
</dbReference>
<dbReference type="AlphaFoldDB" id="A0A366F7F2"/>
<dbReference type="Proteomes" id="UP000253529">
    <property type="component" value="Unassembled WGS sequence"/>
</dbReference>
<protein>
    <recommendedName>
        <fullName evidence="1">KANL3/Tex30 alpha/beta hydrolase-like domain-containing protein</fullName>
    </recommendedName>
</protein>